<feature type="transmembrane region" description="Helical" evidence="8">
    <location>
        <begin position="48"/>
        <end position="67"/>
    </location>
</feature>
<dbReference type="InterPro" id="IPR004563">
    <property type="entry name" value="Apolipo_AcylTrfase"/>
</dbReference>
<evidence type="ECO:0000313" key="10">
    <source>
        <dbReference type="EMBL" id="GLH95441.1"/>
    </source>
</evidence>
<feature type="transmembrane region" description="Helical" evidence="8">
    <location>
        <begin position="148"/>
        <end position="173"/>
    </location>
</feature>
<evidence type="ECO:0000256" key="7">
    <source>
        <dbReference type="ARBA" id="ARBA00023315"/>
    </source>
</evidence>
<dbReference type="Proteomes" id="UP001144280">
    <property type="component" value="Unassembled WGS sequence"/>
</dbReference>
<keyword evidence="7" id="KW-0012">Acyltransferase</keyword>
<feature type="domain" description="CN hydrolase" evidence="9">
    <location>
        <begin position="217"/>
        <end position="437"/>
    </location>
</feature>
<keyword evidence="6 8" id="KW-0472">Membrane</keyword>
<evidence type="ECO:0000259" key="9">
    <source>
        <dbReference type="PROSITE" id="PS50263"/>
    </source>
</evidence>
<feature type="transmembrane region" description="Helical" evidence="8">
    <location>
        <begin position="79"/>
        <end position="101"/>
    </location>
</feature>
<keyword evidence="4 8" id="KW-0812">Transmembrane</keyword>
<name>A0ABQ5QL76_9ACTN</name>
<accession>A0ABQ5QL76</accession>
<keyword evidence="2" id="KW-1003">Cell membrane</keyword>
<evidence type="ECO:0000256" key="2">
    <source>
        <dbReference type="ARBA" id="ARBA00022475"/>
    </source>
</evidence>
<dbReference type="InterPro" id="IPR045378">
    <property type="entry name" value="LNT_N"/>
</dbReference>
<evidence type="ECO:0000256" key="3">
    <source>
        <dbReference type="ARBA" id="ARBA00022679"/>
    </source>
</evidence>
<evidence type="ECO:0000256" key="4">
    <source>
        <dbReference type="ARBA" id="ARBA00022692"/>
    </source>
</evidence>
<keyword evidence="5 8" id="KW-1133">Transmembrane helix</keyword>
<sequence>MIGQVTASVAVTVMSGWLYRRGSGLRPVAVAVWLAPLPLLVLAPRVPWFAAVSVAAGAWLIGQFGLWSYYTRDVRQPRLLVVAQFVGGSAGVGVVVGLARAHLVDGHVALAALAPPVAWAAMEFLVALRSPHGAWWSIAYTQADAPAITGVASLTGVWGITALLALPASVAAAVTAPAGTDGERLLVLLAAAAVVATLVGYAVGRRQRAVLDEPVHVGLTAVEQPGGPVPIHTPEGADLVSRYVERVGQLAGRGAGIIVLPEATFTVDEAQMLEQLRPFARAAVELGVEIVVGVARQGETGAANVAVVFDAASDPPSQYQKHHLVPGLEAAYQPGRDLLYLPSDPRVGVLICKDLDFPRLARAYRRGGVRMLLAPAWDFGRDGWLHSRMAVVRGVESGVAVARVARTGRATVSDAFGRIVVEADTREGGTVDATVPLAATSTPYSRLGDWFGWCCVAATALIAVA</sequence>
<dbReference type="PANTHER" id="PTHR38686:SF1">
    <property type="entry name" value="APOLIPOPROTEIN N-ACYLTRANSFERASE"/>
    <property type="match status" value="1"/>
</dbReference>
<keyword evidence="11" id="KW-1185">Reference proteome</keyword>
<reference evidence="10" key="1">
    <citation type="submission" date="2022-12" db="EMBL/GenBank/DDBJ databases">
        <title>New Phytohabitans aurantiacus sp. RD004123 nov., an actinomycete isolated from soil.</title>
        <authorList>
            <person name="Triningsih D.W."/>
            <person name="Harunari E."/>
            <person name="Igarashi Y."/>
        </authorList>
    </citation>
    <scope>NUCLEOTIDE SEQUENCE</scope>
    <source>
        <strain evidence="10">RD004123</strain>
    </source>
</reference>
<evidence type="ECO:0000256" key="5">
    <source>
        <dbReference type="ARBA" id="ARBA00022989"/>
    </source>
</evidence>
<dbReference type="Gene3D" id="3.60.110.10">
    <property type="entry name" value="Carbon-nitrogen hydrolase"/>
    <property type="match status" value="1"/>
</dbReference>
<feature type="transmembrane region" description="Helical" evidence="8">
    <location>
        <begin position="107"/>
        <end position="128"/>
    </location>
</feature>
<feature type="transmembrane region" description="Helical" evidence="8">
    <location>
        <begin position="24"/>
        <end position="42"/>
    </location>
</feature>
<dbReference type="Pfam" id="PF00795">
    <property type="entry name" value="CN_hydrolase"/>
    <property type="match status" value="1"/>
</dbReference>
<keyword evidence="3" id="KW-0808">Transferase</keyword>
<dbReference type="SUPFAM" id="SSF56317">
    <property type="entry name" value="Carbon-nitrogen hydrolase"/>
    <property type="match status" value="1"/>
</dbReference>
<evidence type="ECO:0000256" key="1">
    <source>
        <dbReference type="ARBA" id="ARBA00004651"/>
    </source>
</evidence>
<dbReference type="PROSITE" id="PS50263">
    <property type="entry name" value="CN_HYDROLASE"/>
    <property type="match status" value="1"/>
</dbReference>
<evidence type="ECO:0000313" key="11">
    <source>
        <dbReference type="Proteomes" id="UP001144280"/>
    </source>
</evidence>
<dbReference type="PANTHER" id="PTHR38686">
    <property type="entry name" value="APOLIPOPROTEIN N-ACYLTRANSFERASE"/>
    <property type="match status" value="1"/>
</dbReference>
<protein>
    <submittedName>
        <fullName evidence="10">Apolipoprotein N-acyltransferase</fullName>
    </submittedName>
</protein>
<dbReference type="EMBL" id="BSDI01000002">
    <property type="protein sequence ID" value="GLH95441.1"/>
    <property type="molecule type" value="Genomic_DNA"/>
</dbReference>
<dbReference type="InterPro" id="IPR003010">
    <property type="entry name" value="C-N_Hydrolase"/>
</dbReference>
<dbReference type="Pfam" id="PF20154">
    <property type="entry name" value="LNT_N"/>
    <property type="match status" value="1"/>
</dbReference>
<dbReference type="InterPro" id="IPR036526">
    <property type="entry name" value="C-N_Hydrolase_sf"/>
</dbReference>
<organism evidence="10 11">
    <name type="scientific">Phytohabitans aurantiacus</name>
    <dbReference type="NCBI Taxonomy" id="3016789"/>
    <lineage>
        <taxon>Bacteria</taxon>
        <taxon>Bacillati</taxon>
        <taxon>Actinomycetota</taxon>
        <taxon>Actinomycetes</taxon>
        <taxon>Micromonosporales</taxon>
        <taxon>Micromonosporaceae</taxon>
    </lineage>
</organism>
<gene>
    <name evidence="10" type="primary">lnt_1</name>
    <name evidence="10" type="ORF">Pa4123_07130</name>
</gene>
<evidence type="ECO:0000256" key="8">
    <source>
        <dbReference type="SAM" id="Phobius"/>
    </source>
</evidence>
<comment type="caution">
    <text evidence="10">The sequence shown here is derived from an EMBL/GenBank/DDBJ whole genome shotgun (WGS) entry which is preliminary data.</text>
</comment>
<evidence type="ECO:0000256" key="6">
    <source>
        <dbReference type="ARBA" id="ARBA00023136"/>
    </source>
</evidence>
<feature type="transmembrane region" description="Helical" evidence="8">
    <location>
        <begin position="185"/>
        <end position="204"/>
    </location>
</feature>
<proteinExistence type="predicted"/>
<comment type="subcellular location">
    <subcellularLocation>
        <location evidence="1">Cell membrane</location>
        <topology evidence="1">Multi-pass membrane protein</topology>
    </subcellularLocation>
</comment>